<dbReference type="SUPFAM" id="SSF51905">
    <property type="entry name" value="FAD/NAD(P)-binding domain"/>
    <property type="match status" value="1"/>
</dbReference>
<dbReference type="InterPro" id="IPR038299">
    <property type="entry name" value="DAO_C_sf"/>
</dbReference>
<evidence type="ECO:0000256" key="3">
    <source>
        <dbReference type="ARBA" id="ARBA00022630"/>
    </source>
</evidence>
<comment type="catalytic activity">
    <reaction evidence="7">
        <text>a quinone + sn-glycerol 3-phosphate = dihydroxyacetone phosphate + a quinol</text>
        <dbReference type="Rhea" id="RHEA:18977"/>
        <dbReference type="ChEBI" id="CHEBI:24646"/>
        <dbReference type="ChEBI" id="CHEBI:57597"/>
        <dbReference type="ChEBI" id="CHEBI:57642"/>
        <dbReference type="ChEBI" id="CHEBI:132124"/>
        <dbReference type="EC" id="1.1.5.3"/>
    </reaction>
</comment>
<comment type="cofactor">
    <cofactor evidence="1 7">
        <name>FAD</name>
        <dbReference type="ChEBI" id="CHEBI:57692"/>
    </cofactor>
</comment>
<dbReference type="PROSITE" id="PS00977">
    <property type="entry name" value="FAD_G3PDH_1"/>
    <property type="match status" value="1"/>
</dbReference>
<evidence type="ECO:0000256" key="2">
    <source>
        <dbReference type="ARBA" id="ARBA00007330"/>
    </source>
</evidence>
<keyword evidence="3 7" id="KW-0285">Flavoprotein</keyword>
<evidence type="ECO:0000256" key="7">
    <source>
        <dbReference type="RuleBase" id="RU361217"/>
    </source>
</evidence>
<dbReference type="GO" id="GO:0004368">
    <property type="term" value="F:glycerol-3-phosphate dehydrogenase (quinone) activity"/>
    <property type="evidence" value="ECO:0007669"/>
    <property type="project" value="UniProtKB-EC"/>
</dbReference>
<evidence type="ECO:0000313" key="11">
    <source>
        <dbReference type="Proteomes" id="UP000597444"/>
    </source>
</evidence>
<dbReference type="GO" id="GO:0006071">
    <property type="term" value="P:glycerol metabolic process"/>
    <property type="evidence" value="ECO:0007669"/>
    <property type="project" value="UniProtKB-KW"/>
</dbReference>
<dbReference type="PRINTS" id="PR01001">
    <property type="entry name" value="FADG3PDH"/>
</dbReference>
<sequence>MQSSQQSLSAKTRQQYLDYMASDPFDVLVIGGGITGAGVALDAAVRGYRVALVEKQDFASGTSSKSTKLVHGGIRYLPNFDFALVHEALTERGLLLHNAPFLVHPLPFVLPIYKGDRHPVGMPFTTPGGIGLSKILNLGLWLYDTMAGRHNMSSHRHLSREEVMQEAPLLITKDLEEGFVYYDGQTHDARLTMSVVRTAANYGALIANYAEVTGFLTEEGQVRGARIHDRLAEREFPLRARYVVNATGIFAEQVEELIGLPTHVQVEPSKGVHLVFSRQDLQIGDSALVLPETDDRRILFIVPWGSRVLFGTTDTGSGDLDAPITSHEDIEYLLHHLNRYLSVKLTTDNIISTYAGYRPLVRTRGGKDNARLSRTHAVLQSPSGLVTIVGGKLTTYRRMAQDTVDMLDRRDGRTPRHLTQRLPLQGSVGWQVARAALQEQAASLNLSAETISHLDQSYGTGMKQLLQLIADDPALSQLLIADLPYIRAEVVHACREEMAMTPYDMLGRRTSITLEDRQRGLGIVDDVAMLMAKELDWTATQQASLVAAYRASVEHQVEAEQLLIH</sequence>
<comment type="similarity">
    <text evidence="2 7">Belongs to the FAD-dependent glycerol-3-phosphate dehydrogenase family.</text>
</comment>
<dbReference type="Gene3D" id="3.50.50.60">
    <property type="entry name" value="FAD/NAD(P)-binding domain"/>
    <property type="match status" value="1"/>
</dbReference>
<keyword evidence="11" id="KW-1185">Reference proteome</keyword>
<dbReference type="RefSeq" id="WP_220205289.1">
    <property type="nucleotide sequence ID" value="NZ_BNJK01000001.1"/>
</dbReference>
<feature type="domain" description="Alpha-glycerophosphate oxidase C-terminal" evidence="9">
    <location>
        <begin position="419"/>
        <end position="541"/>
    </location>
</feature>
<dbReference type="InterPro" id="IPR036188">
    <property type="entry name" value="FAD/NAD-bd_sf"/>
</dbReference>
<keyword evidence="4" id="KW-0319">Glycerol metabolism</keyword>
<keyword evidence="5" id="KW-0274">FAD</keyword>
<protein>
    <recommendedName>
        <fullName evidence="7">Glycerol-3-phosphate dehydrogenase</fullName>
        <ecNumber evidence="7">1.1.5.3</ecNumber>
    </recommendedName>
</protein>
<evidence type="ECO:0000313" key="10">
    <source>
        <dbReference type="EMBL" id="GHO94562.1"/>
    </source>
</evidence>
<dbReference type="EMBL" id="BNJK01000001">
    <property type="protein sequence ID" value="GHO94562.1"/>
    <property type="molecule type" value="Genomic_DNA"/>
</dbReference>
<proteinExistence type="inferred from homology"/>
<accession>A0A8J3N4Y3</accession>
<evidence type="ECO:0000256" key="6">
    <source>
        <dbReference type="ARBA" id="ARBA00023002"/>
    </source>
</evidence>
<dbReference type="Gene3D" id="1.10.8.870">
    <property type="entry name" value="Alpha-glycerophosphate oxidase, cap domain"/>
    <property type="match status" value="1"/>
</dbReference>
<evidence type="ECO:0000256" key="1">
    <source>
        <dbReference type="ARBA" id="ARBA00001974"/>
    </source>
</evidence>
<dbReference type="PANTHER" id="PTHR11985">
    <property type="entry name" value="GLYCEROL-3-PHOSPHATE DEHYDROGENASE"/>
    <property type="match status" value="1"/>
</dbReference>
<dbReference type="PROSITE" id="PS00978">
    <property type="entry name" value="FAD_G3PDH_2"/>
    <property type="match status" value="1"/>
</dbReference>
<comment type="caution">
    <text evidence="10">The sequence shown here is derived from an EMBL/GenBank/DDBJ whole genome shotgun (WGS) entry which is preliminary data.</text>
</comment>
<dbReference type="GO" id="GO:0009331">
    <property type="term" value="C:glycerol-3-phosphate dehydrogenase (FAD) complex"/>
    <property type="evidence" value="ECO:0007669"/>
    <property type="project" value="UniProtKB-UniRule"/>
</dbReference>
<dbReference type="AlphaFoldDB" id="A0A8J3N4Y3"/>
<dbReference type="InterPro" id="IPR031656">
    <property type="entry name" value="DAO_C"/>
</dbReference>
<dbReference type="Pfam" id="PF01266">
    <property type="entry name" value="DAO"/>
    <property type="match status" value="1"/>
</dbReference>
<keyword evidence="6 7" id="KW-0560">Oxidoreductase</keyword>
<dbReference type="Proteomes" id="UP000597444">
    <property type="component" value="Unassembled WGS sequence"/>
</dbReference>
<dbReference type="Gene3D" id="3.30.9.10">
    <property type="entry name" value="D-Amino Acid Oxidase, subunit A, domain 2"/>
    <property type="match status" value="1"/>
</dbReference>
<evidence type="ECO:0000259" key="8">
    <source>
        <dbReference type="Pfam" id="PF01266"/>
    </source>
</evidence>
<dbReference type="EC" id="1.1.5.3" evidence="7"/>
<evidence type="ECO:0000256" key="5">
    <source>
        <dbReference type="ARBA" id="ARBA00022827"/>
    </source>
</evidence>
<dbReference type="Pfam" id="PF16901">
    <property type="entry name" value="DAO_C"/>
    <property type="match status" value="1"/>
</dbReference>
<gene>
    <name evidence="10" type="primary">glpA_1</name>
    <name evidence="10" type="ORF">KSF_046100</name>
</gene>
<feature type="domain" description="FAD dependent oxidoreductase" evidence="8">
    <location>
        <begin position="26"/>
        <end position="396"/>
    </location>
</feature>
<evidence type="ECO:0000256" key="4">
    <source>
        <dbReference type="ARBA" id="ARBA00022798"/>
    </source>
</evidence>
<reference evidence="10" key="1">
    <citation type="submission" date="2020-10" db="EMBL/GenBank/DDBJ databases">
        <title>Taxonomic study of unclassified bacteria belonging to the class Ktedonobacteria.</title>
        <authorList>
            <person name="Yabe S."/>
            <person name="Wang C.M."/>
            <person name="Zheng Y."/>
            <person name="Sakai Y."/>
            <person name="Cavaletti L."/>
            <person name="Monciardini P."/>
            <person name="Donadio S."/>
        </authorList>
    </citation>
    <scope>NUCLEOTIDE SEQUENCE</scope>
    <source>
        <strain evidence="10">ID150040</strain>
    </source>
</reference>
<dbReference type="PANTHER" id="PTHR11985:SF35">
    <property type="entry name" value="ANAEROBIC GLYCEROL-3-PHOSPHATE DEHYDROGENASE SUBUNIT A"/>
    <property type="match status" value="1"/>
</dbReference>
<dbReference type="InterPro" id="IPR000447">
    <property type="entry name" value="G3P_DH_FAD-dep"/>
</dbReference>
<dbReference type="InterPro" id="IPR006076">
    <property type="entry name" value="FAD-dep_OxRdtase"/>
</dbReference>
<evidence type="ECO:0000259" key="9">
    <source>
        <dbReference type="Pfam" id="PF16901"/>
    </source>
</evidence>
<dbReference type="GO" id="GO:0046168">
    <property type="term" value="P:glycerol-3-phosphate catabolic process"/>
    <property type="evidence" value="ECO:0007669"/>
    <property type="project" value="TreeGrafter"/>
</dbReference>
<name>A0A8J3N4Y3_9CHLR</name>
<organism evidence="10 11">
    <name type="scientific">Reticulibacter mediterranei</name>
    <dbReference type="NCBI Taxonomy" id="2778369"/>
    <lineage>
        <taxon>Bacteria</taxon>
        <taxon>Bacillati</taxon>
        <taxon>Chloroflexota</taxon>
        <taxon>Ktedonobacteria</taxon>
        <taxon>Ktedonobacterales</taxon>
        <taxon>Reticulibacteraceae</taxon>
        <taxon>Reticulibacter</taxon>
    </lineage>
</organism>